<dbReference type="Gene3D" id="3.60.21.40">
    <property type="entry name" value="GpdQ, catalytic alpha/beta sandwich domain"/>
    <property type="match status" value="1"/>
</dbReference>
<evidence type="ECO:0000313" key="6">
    <source>
        <dbReference type="EMBL" id="SUZ90150.1"/>
    </source>
</evidence>
<evidence type="ECO:0000256" key="4">
    <source>
        <dbReference type="ARBA" id="ARBA00025742"/>
    </source>
</evidence>
<protein>
    <recommendedName>
        <fullName evidence="5">Calcineurin-like phosphoesterase domain-containing protein</fullName>
    </recommendedName>
</protein>
<gene>
    <name evidence="6" type="ORF">METZ01_LOCUS43004</name>
</gene>
<feature type="non-terminal residue" evidence="6">
    <location>
        <position position="1"/>
    </location>
</feature>
<keyword evidence="3" id="KW-0408">Iron</keyword>
<accession>A0A381REL7</accession>
<keyword evidence="1" id="KW-0479">Metal-binding</keyword>
<dbReference type="InterPro" id="IPR026575">
    <property type="entry name" value="GpdQ/CpdA-like"/>
</dbReference>
<evidence type="ECO:0000256" key="2">
    <source>
        <dbReference type="ARBA" id="ARBA00022801"/>
    </source>
</evidence>
<evidence type="ECO:0000256" key="1">
    <source>
        <dbReference type="ARBA" id="ARBA00022723"/>
    </source>
</evidence>
<dbReference type="EMBL" id="UINC01001871">
    <property type="protein sequence ID" value="SUZ90150.1"/>
    <property type="molecule type" value="Genomic_DNA"/>
</dbReference>
<dbReference type="Pfam" id="PF00149">
    <property type="entry name" value="Metallophos"/>
    <property type="match status" value="1"/>
</dbReference>
<dbReference type="InterPro" id="IPR042283">
    <property type="entry name" value="GpdQ_catalytic"/>
</dbReference>
<dbReference type="SUPFAM" id="SSF56300">
    <property type="entry name" value="Metallo-dependent phosphatases"/>
    <property type="match status" value="1"/>
</dbReference>
<keyword evidence="2" id="KW-0378">Hydrolase</keyword>
<dbReference type="CDD" id="cd07402">
    <property type="entry name" value="MPP_GpdQ"/>
    <property type="match status" value="1"/>
</dbReference>
<evidence type="ECO:0000256" key="3">
    <source>
        <dbReference type="ARBA" id="ARBA00023004"/>
    </source>
</evidence>
<name>A0A381REL7_9ZZZZ</name>
<dbReference type="PANTHER" id="PTHR42988:SF2">
    <property type="entry name" value="CYCLIC NUCLEOTIDE PHOSPHODIESTERASE CBUA0032-RELATED"/>
    <property type="match status" value="1"/>
</dbReference>
<dbReference type="InterPro" id="IPR004843">
    <property type="entry name" value="Calcineurin-like_PHP"/>
</dbReference>
<dbReference type="Gene3D" id="3.30.750.180">
    <property type="entry name" value="GpdQ, beta-strand dimerisation domain"/>
    <property type="match status" value="1"/>
</dbReference>
<sequence length="285" mass="30905">VLVAQITDCHVRCDDEGAFSSLVDTSATLAAVVEHLNGLDPPPDVVLATGDLTDDGTPEQYACFREIVEPLTAPLLPFPGNHDHGPDFREAFADMLPGDPGDLPERHCSYVVDDHPVRLVGIDTSKPDHHDGCFDDERADWLEGTLAAAPDRPTLIFTHFPPLQVGLDYMDVAGLTGLDRFEDVIAAHPQVALVVAGHLHRPIQAVIASTLVSVCPSTGFQLDLDLNPTRGGAVDEPPGFQLHRWDGGRFVTHTGMVRDGRRIDITAFVEYVLGRAERGEDFPKG</sequence>
<dbReference type="InterPro" id="IPR029052">
    <property type="entry name" value="Metallo-depent_PP-like"/>
</dbReference>
<dbReference type="InterPro" id="IPR042281">
    <property type="entry name" value="GpdQ_beta-strand"/>
</dbReference>
<dbReference type="InterPro" id="IPR050884">
    <property type="entry name" value="CNP_phosphodiesterase-III"/>
</dbReference>
<evidence type="ECO:0000259" key="5">
    <source>
        <dbReference type="Pfam" id="PF00149"/>
    </source>
</evidence>
<reference evidence="6" key="1">
    <citation type="submission" date="2018-05" db="EMBL/GenBank/DDBJ databases">
        <authorList>
            <person name="Lanie J.A."/>
            <person name="Ng W.-L."/>
            <person name="Kazmierczak K.M."/>
            <person name="Andrzejewski T.M."/>
            <person name="Davidsen T.M."/>
            <person name="Wayne K.J."/>
            <person name="Tettelin H."/>
            <person name="Glass J.I."/>
            <person name="Rusch D."/>
            <person name="Podicherti R."/>
            <person name="Tsui H.-C.T."/>
            <person name="Winkler M.E."/>
        </authorList>
    </citation>
    <scope>NUCLEOTIDE SEQUENCE</scope>
</reference>
<dbReference type="GO" id="GO:0004112">
    <property type="term" value="F:cyclic-nucleotide phosphodiesterase activity"/>
    <property type="evidence" value="ECO:0007669"/>
    <property type="project" value="InterPro"/>
</dbReference>
<comment type="similarity">
    <text evidence="4">Belongs to the cyclic nucleotide phosphodiesterase class-III family.</text>
</comment>
<dbReference type="PANTHER" id="PTHR42988">
    <property type="entry name" value="PHOSPHOHYDROLASE"/>
    <property type="match status" value="1"/>
</dbReference>
<dbReference type="GO" id="GO:0046872">
    <property type="term" value="F:metal ion binding"/>
    <property type="evidence" value="ECO:0007669"/>
    <property type="project" value="UniProtKB-KW"/>
</dbReference>
<organism evidence="6">
    <name type="scientific">marine metagenome</name>
    <dbReference type="NCBI Taxonomy" id="408172"/>
    <lineage>
        <taxon>unclassified sequences</taxon>
        <taxon>metagenomes</taxon>
        <taxon>ecological metagenomes</taxon>
    </lineage>
</organism>
<feature type="domain" description="Calcineurin-like phosphoesterase" evidence="5">
    <location>
        <begin position="3"/>
        <end position="202"/>
    </location>
</feature>
<proteinExistence type="inferred from homology"/>
<dbReference type="AlphaFoldDB" id="A0A381REL7"/>